<dbReference type="Gene3D" id="3.40.630.30">
    <property type="match status" value="1"/>
</dbReference>
<name>A0ABS5DXA9_9BURK</name>
<evidence type="ECO:0000259" key="1">
    <source>
        <dbReference type="PROSITE" id="PS51729"/>
    </source>
</evidence>
<dbReference type="RefSeq" id="WP_210809083.1">
    <property type="nucleotide sequence ID" value="NZ_JAGQDG010000004.1"/>
</dbReference>
<protein>
    <submittedName>
        <fullName evidence="2">N-acetyltransferase</fullName>
    </submittedName>
</protein>
<reference evidence="2 3" key="1">
    <citation type="submission" date="2021-04" db="EMBL/GenBank/DDBJ databases">
        <title>The genome sequence of type strain Ideonella paludis KCTC 32238.</title>
        <authorList>
            <person name="Liu Y."/>
        </authorList>
    </citation>
    <scope>NUCLEOTIDE SEQUENCE [LARGE SCALE GENOMIC DNA]</scope>
    <source>
        <strain evidence="2 3">KCTC 32238</strain>
    </source>
</reference>
<dbReference type="SUPFAM" id="SSF55729">
    <property type="entry name" value="Acyl-CoA N-acyltransferases (Nat)"/>
    <property type="match status" value="1"/>
</dbReference>
<dbReference type="InterPro" id="IPR016181">
    <property type="entry name" value="Acyl_CoA_acyltransferase"/>
</dbReference>
<dbReference type="Proteomes" id="UP000672097">
    <property type="component" value="Unassembled WGS sequence"/>
</dbReference>
<dbReference type="PROSITE" id="PS51729">
    <property type="entry name" value="GNAT_YJDJ"/>
    <property type="match status" value="1"/>
</dbReference>
<organism evidence="2 3">
    <name type="scientific">Ideonella paludis</name>
    <dbReference type="NCBI Taxonomy" id="1233411"/>
    <lineage>
        <taxon>Bacteria</taxon>
        <taxon>Pseudomonadati</taxon>
        <taxon>Pseudomonadota</taxon>
        <taxon>Betaproteobacteria</taxon>
        <taxon>Burkholderiales</taxon>
        <taxon>Sphaerotilaceae</taxon>
        <taxon>Ideonella</taxon>
    </lineage>
</organism>
<evidence type="ECO:0000313" key="2">
    <source>
        <dbReference type="EMBL" id="MBQ0935790.1"/>
    </source>
</evidence>
<dbReference type="Pfam" id="PF14542">
    <property type="entry name" value="Acetyltransf_CG"/>
    <property type="match status" value="1"/>
</dbReference>
<accession>A0ABS5DXA9</accession>
<sequence>MSQPTVTHNAAAQRFELTVDGLLCEATYRLKDGVMWMNHTGVPPALEGRGLASQLVAAAVAHAREHGLKIKPLCSYVVVWMRRHPEAADLLA</sequence>
<proteinExistence type="predicted"/>
<dbReference type="CDD" id="cd04301">
    <property type="entry name" value="NAT_SF"/>
    <property type="match status" value="1"/>
</dbReference>
<dbReference type="PANTHER" id="PTHR31435">
    <property type="entry name" value="PROTEIN NATD1"/>
    <property type="match status" value="1"/>
</dbReference>
<dbReference type="EMBL" id="JAGQDG010000004">
    <property type="protein sequence ID" value="MBQ0935790.1"/>
    <property type="molecule type" value="Genomic_DNA"/>
</dbReference>
<comment type="caution">
    <text evidence="2">The sequence shown here is derived from an EMBL/GenBank/DDBJ whole genome shotgun (WGS) entry which is preliminary data.</text>
</comment>
<evidence type="ECO:0000313" key="3">
    <source>
        <dbReference type="Proteomes" id="UP000672097"/>
    </source>
</evidence>
<dbReference type="InterPro" id="IPR031165">
    <property type="entry name" value="GNAT_YJDJ"/>
</dbReference>
<gene>
    <name evidence="2" type="ORF">KAK11_10655</name>
</gene>
<dbReference type="InterPro" id="IPR045057">
    <property type="entry name" value="Gcn5-rel_NAT"/>
</dbReference>
<feature type="domain" description="N-acetyltransferase" evidence="1">
    <location>
        <begin position="7"/>
        <end position="92"/>
    </location>
</feature>
<dbReference type="PANTHER" id="PTHR31435:SF9">
    <property type="entry name" value="PROTEIN NATD1"/>
    <property type="match status" value="1"/>
</dbReference>
<keyword evidence="3" id="KW-1185">Reference proteome</keyword>